<evidence type="ECO:0000256" key="5">
    <source>
        <dbReference type="ARBA" id="ARBA00022692"/>
    </source>
</evidence>
<evidence type="ECO:0000256" key="2">
    <source>
        <dbReference type="ARBA" id="ARBA00006810"/>
    </source>
</evidence>
<dbReference type="GO" id="GO:0015078">
    <property type="term" value="F:proton transmembrane transporter activity"/>
    <property type="evidence" value="ECO:0007669"/>
    <property type="project" value="InterPro"/>
</dbReference>
<organism evidence="11 12">
    <name type="scientific">Erythranthe guttata</name>
    <name type="common">Yellow monkey flower</name>
    <name type="synonym">Mimulus guttatus</name>
    <dbReference type="NCBI Taxonomy" id="4155"/>
    <lineage>
        <taxon>Eukaryota</taxon>
        <taxon>Viridiplantae</taxon>
        <taxon>Streptophyta</taxon>
        <taxon>Embryophyta</taxon>
        <taxon>Tracheophyta</taxon>
        <taxon>Spermatophyta</taxon>
        <taxon>Magnoliopsida</taxon>
        <taxon>eudicotyledons</taxon>
        <taxon>Gunneridae</taxon>
        <taxon>Pentapetalae</taxon>
        <taxon>asterids</taxon>
        <taxon>lamiids</taxon>
        <taxon>Lamiales</taxon>
        <taxon>Phrymaceae</taxon>
        <taxon>Erythranthe</taxon>
    </lineage>
</organism>
<keyword evidence="10" id="KW-0066">ATP synthesis</keyword>
<dbReference type="PROSITE" id="PS00449">
    <property type="entry name" value="ATPASE_A"/>
    <property type="match status" value="1"/>
</dbReference>
<dbReference type="InterPro" id="IPR035908">
    <property type="entry name" value="F0_ATP_A_sf"/>
</dbReference>
<dbReference type="STRING" id="4155.A0A022QLB8"/>
<keyword evidence="8" id="KW-0406">Ion transport</keyword>
<accession>A0A022QLB8</accession>
<proteinExistence type="inferred from homology"/>
<keyword evidence="3" id="KW-0813">Transport</keyword>
<sequence length="91" mass="10482">MLNYLVGQKFSGKYIQPTPILLPINVLEDFTKPLSLSFRLFGNTLADELVVVVLVSFVPSVELRFLVYSILAVRSWNLFLFVFPEYEYVTC</sequence>
<dbReference type="Pfam" id="PF00119">
    <property type="entry name" value="ATP-synt_A"/>
    <property type="match status" value="1"/>
</dbReference>
<dbReference type="EMBL" id="KI631230">
    <property type="protein sequence ID" value="EYU29482.1"/>
    <property type="molecule type" value="Genomic_DNA"/>
</dbReference>
<keyword evidence="4" id="KW-0138">CF(0)</keyword>
<dbReference type="PRINTS" id="PR00123">
    <property type="entry name" value="ATPASEA"/>
</dbReference>
<protein>
    <submittedName>
        <fullName evidence="11">Uncharacterized protein</fullName>
    </submittedName>
</protein>
<evidence type="ECO:0000313" key="11">
    <source>
        <dbReference type="EMBL" id="EYU29482.1"/>
    </source>
</evidence>
<dbReference type="SUPFAM" id="SSF81336">
    <property type="entry name" value="F1F0 ATP synthase subunit A"/>
    <property type="match status" value="1"/>
</dbReference>
<evidence type="ECO:0000256" key="3">
    <source>
        <dbReference type="ARBA" id="ARBA00022448"/>
    </source>
</evidence>
<keyword evidence="5" id="KW-0812">Transmembrane</keyword>
<reference evidence="11 12" key="1">
    <citation type="journal article" date="2013" name="Proc. Natl. Acad. Sci. U.S.A.">
        <title>Fine-scale variation in meiotic recombination in Mimulus inferred from population shotgun sequencing.</title>
        <authorList>
            <person name="Hellsten U."/>
            <person name="Wright K.M."/>
            <person name="Jenkins J."/>
            <person name="Shu S."/>
            <person name="Yuan Y."/>
            <person name="Wessler S.R."/>
            <person name="Schmutz J."/>
            <person name="Willis J.H."/>
            <person name="Rokhsar D.S."/>
        </authorList>
    </citation>
    <scope>NUCLEOTIDE SEQUENCE [LARGE SCALE GENOMIC DNA]</scope>
    <source>
        <strain evidence="12">cv. DUN x IM62</strain>
    </source>
</reference>
<dbReference type="Gene3D" id="1.20.120.220">
    <property type="entry name" value="ATP synthase, F0 complex, subunit A"/>
    <property type="match status" value="1"/>
</dbReference>
<keyword evidence="7" id="KW-1133">Transmembrane helix</keyword>
<dbReference type="InterPro" id="IPR000568">
    <property type="entry name" value="ATP_synth_F0_asu"/>
</dbReference>
<evidence type="ECO:0000256" key="4">
    <source>
        <dbReference type="ARBA" id="ARBA00022547"/>
    </source>
</evidence>
<keyword evidence="9" id="KW-0472">Membrane</keyword>
<dbReference type="PANTHER" id="PTHR42823:SF3">
    <property type="entry name" value="ATP SYNTHASE SUBUNIT A, CHLOROPLASTIC"/>
    <property type="match status" value="1"/>
</dbReference>
<evidence type="ECO:0000256" key="1">
    <source>
        <dbReference type="ARBA" id="ARBA00004141"/>
    </source>
</evidence>
<evidence type="ECO:0000256" key="10">
    <source>
        <dbReference type="ARBA" id="ARBA00023310"/>
    </source>
</evidence>
<evidence type="ECO:0000256" key="6">
    <source>
        <dbReference type="ARBA" id="ARBA00022781"/>
    </source>
</evidence>
<comment type="similarity">
    <text evidence="2">Belongs to the ATPase A chain family.</text>
</comment>
<name>A0A022QLB8_ERYGU</name>
<dbReference type="GO" id="GO:0045259">
    <property type="term" value="C:proton-transporting ATP synthase complex"/>
    <property type="evidence" value="ECO:0007669"/>
    <property type="project" value="UniProtKB-KW"/>
</dbReference>
<evidence type="ECO:0000256" key="7">
    <source>
        <dbReference type="ARBA" id="ARBA00022989"/>
    </source>
</evidence>
<dbReference type="InterPro" id="IPR023011">
    <property type="entry name" value="ATP_synth_F0_asu_AS"/>
</dbReference>
<evidence type="ECO:0000256" key="8">
    <source>
        <dbReference type="ARBA" id="ARBA00023065"/>
    </source>
</evidence>
<keyword evidence="12" id="KW-1185">Reference proteome</keyword>
<dbReference type="Proteomes" id="UP000030748">
    <property type="component" value="Unassembled WGS sequence"/>
</dbReference>
<keyword evidence="6" id="KW-0375">Hydrogen ion transport</keyword>
<dbReference type="GO" id="GO:0015986">
    <property type="term" value="P:proton motive force-driven ATP synthesis"/>
    <property type="evidence" value="ECO:0007669"/>
    <property type="project" value="InterPro"/>
</dbReference>
<dbReference type="PANTHER" id="PTHR42823">
    <property type="entry name" value="ATP SYNTHASE SUBUNIT A, CHLOROPLASTIC"/>
    <property type="match status" value="1"/>
</dbReference>
<dbReference type="AlphaFoldDB" id="A0A022QLB8"/>
<comment type="subcellular location">
    <subcellularLocation>
        <location evidence="1">Membrane</location>
        <topology evidence="1">Multi-pass membrane protein</topology>
    </subcellularLocation>
</comment>
<evidence type="ECO:0000256" key="9">
    <source>
        <dbReference type="ARBA" id="ARBA00023136"/>
    </source>
</evidence>
<gene>
    <name evidence="11" type="ORF">MIMGU_mgv1a017141mg</name>
</gene>
<dbReference type="InterPro" id="IPR045082">
    <property type="entry name" value="ATP_syn_F0_a_bact/chloroplast"/>
</dbReference>
<evidence type="ECO:0000313" key="12">
    <source>
        <dbReference type="Proteomes" id="UP000030748"/>
    </source>
</evidence>
<dbReference type="eggNOG" id="KOG4665">
    <property type="taxonomic scope" value="Eukaryota"/>
</dbReference>